<dbReference type="EMBL" id="MU866573">
    <property type="protein sequence ID" value="KAK4171385.1"/>
    <property type="molecule type" value="Genomic_DNA"/>
</dbReference>
<name>A0AAN7A2W7_9PEZI</name>
<accession>A0AAN7A2W7</accession>
<gene>
    <name evidence="2" type="ORF">QBC36DRAFT_305330</name>
</gene>
<proteinExistence type="predicted"/>
<organism evidence="2 3">
    <name type="scientific">Triangularia setosa</name>
    <dbReference type="NCBI Taxonomy" id="2587417"/>
    <lineage>
        <taxon>Eukaryota</taxon>
        <taxon>Fungi</taxon>
        <taxon>Dikarya</taxon>
        <taxon>Ascomycota</taxon>
        <taxon>Pezizomycotina</taxon>
        <taxon>Sordariomycetes</taxon>
        <taxon>Sordariomycetidae</taxon>
        <taxon>Sordariales</taxon>
        <taxon>Podosporaceae</taxon>
        <taxon>Triangularia</taxon>
    </lineage>
</organism>
<reference evidence="2" key="1">
    <citation type="journal article" date="2023" name="Mol. Phylogenet. Evol.">
        <title>Genome-scale phylogeny and comparative genomics of the fungal order Sordariales.</title>
        <authorList>
            <person name="Hensen N."/>
            <person name="Bonometti L."/>
            <person name="Westerberg I."/>
            <person name="Brannstrom I.O."/>
            <person name="Guillou S."/>
            <person name="Cros-Aarteil S."/>
            <person name="Calhoun S."/>
            <person name="Haridas S."/>
            <person name="Kuo A."/>
            <person name="Mondo S."/>
            <person name="Pangilinan J."/>
            <person name="Riley R."/>
            <person name="LaButti K."/>
            <person name="Andreopoulos B."/>
            <person name="Lipzen A."/>
            <person name="Chen C."/>
            <person name="Yan M."/>
            <person name="Daum C."/>
            <person name="Ng V."/>
            <person name="Clum A."/>
            <person name="Steindorff A."/>
            <person name="Ohm R.A."/>
            <person name="Martin F."/>
            <person name="Silar P."/>
            <person name="Natvig D.O."/>
            <person name="Lalanne C."/>
            <person name="Gautier V."/>
            <person name="Ament-Velasquez S.L."/>
            <person name="Kruys A."/>
            <person name="Hutchinson M.I."/>
            <person name="Powell A.J."/>
            <person name="Barry K."/>
            <person name="Miller A.N."/>
            <person name="Grigoriev I.V."/>
            <person name="Debuchy R."/>
            <person name="Gladieux P."/>
            <person name="Hiltunen Thoren M."/>
            <person name="Johannesson H."/>
        </authorList>
    </citation>
    <scope>NUCLEOTIDE SEQUENCE</scope>
    <source>
        <strain evidence="2">CBS 892.96</strain>
    </source>
</reference>
<evidence type="ECO:0000256" key="1">
    <source>
        <dbReference type="SAM" id="MobiDB-lite"/>
    </source>
</evidence>
<keyword evidence="3" id="KW-1185">Reference proteome</keyword>
<sequence>MSPNPKAKTAMTRQVKIQAAAAQLEANEQEVSERRRSLLEGAGQLREEVFNLKNEVLKHAGCDCPLIQAYLQHAARQVYAGLKGVPQPQPPQPQPPPAPPPQAPPETTKMGVGMMMGR</sequence>
<comment type="caution">
    <text evidence="2">The sequence shown here is derived from an EMBL/GenBank/DDBJ whole genome shotgun (WGS) entry which is preliminary data.</text>
</comment>
<evidence type="ECO:0000313" key="3">
    <source>
        <dbReference type="Proteomes" id="UP001302321"/>
    </source>
</evidence>
<feature type="region of interest" description="Disordered" evidence="1">
    <location>
        <begin position="81"/>
        <end position="118"/>
    </location>
</feature>
<reference evidence="2" key="2">
    <citation type="submission" date="2023-05" db="EMBL/GenBank/DDBJ databases">
        <authorList>
            <consortium name="Lawrence Berkeley National Laboratory"/>
            <person name="Steindorff A."/>
            <person name="Hensen N."/>
            <person name="Bonometti L."/>
            <person name="Westerberg I."/>
            <person name="Brannstrom I.O."/>
            <person name="Guillou S."/>
            <person name="Cros-Aarteil S."/>
            <person name="Calhoun S."/>
            <person name="Haridas S."/>
            <person name="Kuo A."/>
            <person name="Mondo S."/>
            <person name="Pangilinan J."/>
            <person name="Riley R."/>
            <person name="Labutti K."/>
            <person name="Andreopoulos B."/>
            <person name="Lipzen A."/>
            <person name="Chen C."/>
            <person name="Yanf M."/>
            <person name="Daum C."/>
            <person name="Ng V."/>
            <person name="Clum A."/>
            <person name="Ohm R."/>
            <person name="Martin F."/>
            <person name="Silar P."/>
            <person name="Natvig D."/>
            <person name="Lalanne C."/>
            <person name="Gautier V."/>
            <person name="Ament-Velasquez S.L."/>
            <person name="Kruys A."/>
            <person name="Hutchinson M.I."/>
            <person name="Powell A.J."/>
            <person name="Barry K."/>
            <person name="Miller A.N."/>
            <person name="Grigoriev I.V."/>
            <person name="Debuchy R."/>
            <person name="Gladieux P."/>
            <person name="Thoren M.H."/>
            <person name="Johannesson H."/>
        </authorList>
    </citation>
    <scope>NUCLEOTIDE SEQUENCE</scope>
    <source>
        <strain evidence="2">CBS 892.96</strain>
    </source>
</reference>
<protein>
    <submittedName>
        <fullName evidence="2">Uncharacterized protein</fullName>
    </submittedName>
</protein>
<feature type="compositionally biased region" description="Pro residues" evidence="1">
    <location>
        <begin position="87"/>
        <end position="104"/>
    </location>
</feature>
<dbReference type="Proteomes" id="UP001302321">
    <property type="component" value="Unassembled WGS sequence"/>
</dbReference>
<evidence type="ECO:0000313" key="2">
    <source>
        <dbReference type="EMBL" id="KAK4171385.1"/>
    </source>
</evidence>
<dbReference type="AlphaFoldDB" id="A0AAN7A2W7"/>